<accession>A0ABQ5A4P6</accession>
<evidence type="ECO:0000256" key="1">
    <source>
        <dbReference type="SAM" id="MobiDB-lite"/>
    </source>
</evidence>
<organism evidence="2 3">
    <name type="scientific">Tanacetum coccineum</name>
    <dbReference type="NCBI Taxonomy" id="301880"/>
    <lineage>
        <taxon>Eukaryota</taxon>
        <taxon>Viridiplantae</taxon>
        <taxon>Streptophyta</taxon>
        <taxon>Embryophyta</taxon>
        <taxon>Tracheophyta</taxon>
        <taxon>Spermatophyta</taxon>
        <taxon>Magnoliopsida</taxon>
        <taxon>eudicotyledons</taxon>
        <taxon>Gunneridae</taxon>
        <taxon>Pentapetalae</taxon>
        <taxon>asterids</taxon>
        <taxon>campanulids</taxon>
        <taxon>Asterales</taxon>
        <taxon>Asteraceae</taxon>
        <taxon>Asteroideae</taxon>
        <taxon>Anthemideae</taxon>
        <taxon>Anthemidinae</taxon>
        <taxon>Tanacetum</taxon>
    </lineage>
</organism>
<name>A0ABQ5A4P6_9ASTR</name>
<feature type="compositionally biased region" description="Basic and acidic residues" evidence="1">
    <location>
        <begin position="188"/>
        <end position="199"/>
    </location>
</feature>
<reference evidence="2" key="2">
    <citation type="submission" date="2022-01" db="EMBL/GenBank/DDBJ databases">
        <authorList>
            <person name="Yamashiro T."/>
            <person name="Shiraishi A."/>
            <person name="Satake H."/>
            <person name="Nakayama K."/>
        </authorList>
    </citation>
    <scope>NUCLEOTIDE SEQUENCE</scope>
</reference>
<protein>
    <recommendedName>
        <fullName evidence="4">Reverse transcriptase domain-containing protein</fullName>
    </recommendedName>
</protein>
<sequence>MFDRLMREIRSFTQNLNESLVDAWLRMKDLLRTCHGHGIFLYKTPNEAYRFLEDHVLLKRDWSKDIKAKPIRKTVAFVEGTNNFKLMEKLEALAIKIDSQFKDIKGEIKEMRDGCNSCGGPHPSSKYDDKPMGGPEEEANYVYEGYRGGGYQGNYYGTNSRNWRDRQPRDDNRTSQNHEDNQPTPPTPEKKLDETKFKK</sequence>
<evidence type="ECO:0000313" key="3">
    <source>
        <dbReference type="Proteomes" id="UP001151760"/>
    </source>
</evidence>
<gene>
    <name evidence="2" type="ORF">Tco_0804577</name>
</gene>
<proteinExistence type="predicted"/>
<evidence type="ECO:0000313" key="2">
    <source>
        <dbReference type="EMBL" id="GJS97609.1"/>
    </source>
</evidence>
<keyword evidence="3" id="KW-1185">Reference proteome</keyword>
<feature type="compositionally biased region" description="Basic and acidic residues" evidence="1">
    <location>
        <begin position="162"/>
        <end position="181"/>
    </location>
</feature>
<dbReference type="EMBL" id="BQNB010011977">
    <property type="protein sequence ID" value="GJS97609.1"/>
    <property type="molecule type" value="Genomic_DNA"/>
</dbReference>
<feature type="region of interest" description="Disordered" evidence="1">
    <location>
        <begin position="153"/>
        <end position="199"/>
    </location>
</feature>
<comment type="caution">
    <text evidence="2">The sequence shown here is derived from an EMBL/GenBank/DDBJ whole genome shotgun (WGS) entry which is preliminary data.</text>
</comment>
<feature type="region of interest" description="Disordered" evidence="1">
    <location>
        <begin position="114"/>
        <end position="136"/>
    </location>
</feature>
<dbReference type="Proteomes" id="UP001151760">
    <property type="component" value="Unassembled WGS sequence"/>
</dbReference>
<evidence type="ECO:0008006" key="4">
    <source>
        <dbReference type="Google" id="ProtNLM"/>
    </source>
</evidence>
<reference evidence="2" key="1">
    <citation type="journal article" date="2022" name="Int. J. Mol. Sci.">
        <title>Draft Genome of Tanacetum Coccineum: Genomic Comparison of Closely Related Tanacetum-Family Plants.</title>
        <authorList>
            <person name="Yamashiro T."/>
            <person name="Shiraishi A."/>
            <person name="Nakayama K."/>
            <person name="Satake H."/>
        </authorList>
    </citation>
    <scope>NUCLEOTIDE SEQUENCE</scope>
</reference>